<dbReference type="Proteomes" id="UP000095282">
    <property type="component" value="Unplaced"/>
</dbReference>
<proteinExistence type="predicted"/>
<feature type="transmembrane region" description="Helical" evidence="1">
    <location>
        <begin position="7"/>
        <end position="27"/>
    </location>
</feature>
<name>A0A1I7U554_9PELO</name>
<evidence type="ECO:0000313" key="3">
    <source>
        <dbReference type="WBParaSite" id="Csp11.Scaffold629.g14958.t1"/>
    </source>
</evidence>
<keyword evidence="1" id="KW-0812">Transmembrane</keyword>
<keyword evidence="1" id="KW-1133">Transmembrane helix</keyword>
<feature type="transmembrane region" description="Helical" evidence="1">
    <location>
        <begin position="136"/>
        <end position="157"/>
    </location>
</feature>
<reference evidence="3" key="1">
    <citation type="submission" date="2016-11" db="UniProtKB">
        <authorList>
            <consortium name="WormBaseParasite"/>
        </authorList>
    </citation>
    <scope>IDENTIFICATION</scope>
</reference>
<dbReference type="PANTHER" id="PTHR31847">
    <property type="entry name" value="PROTEIN CBG10327"/>
    <property type="match status" value="1"/>
</dbReference>
<feature type="transmembrane region" description="Helical" evidence="1">
    <location>
        <begin position="39"/>
        <end position="58"/>
    </location>
</feature>
<feature type="transmembrane region" description="Helical" evidence="1">
    <location>
        <begin position="98"/>
        <end position="115"/>
    </location>
</feature>
<sequence>MGKISDCLYQSYQFLFLCFLLLSIVIHNNTIQKYATSPASYAAIYAFFILMLGGIQFAEEAQRQSPNEFVCHRVLLPVVVALINVLMVIHSCVGPNDALIITLHLLIFYTPFAFIQTTESYPHFQLKFLRTTVIPPAQLTALILIHAASGLAYYLFFANFKVTGAPELITNFDFVRHVSQISNILMIPLWIPALKAWNAERLSFKGKHPKTKKNWMGFMKRTGRNDWEVDLEPNDHNDFFV</sequence>
<feature type="transmembrane region" description="Helical" evidence="1">
    <location>
        <begin position="70"/>
        <end position="92"/>
    </location>
</feature>
<dbReference type="PANTHER" id="PTHR31847:SF1">
    <property type="entry name" value="DUF1084 DOMAIN-CONTAINING PROTEIN-RELATED"/>
    <property type="match status" value="1"/>
</dbReference>
<accession>A0A1I7U554</accession>
<keyword evidence="2" id="KW-1185">Reference proteome</keyword>
<evidence type="ECO:0000313" key="2">
    <source>
        <dbReference type="Proteomes" id="UP000095282"/>
    </source>
</evidence>
<dbReference type="AlphaFoldDB" id="A0A1I7U554"/>
<organism evidence="2 3">
    <name type="scientific">Caenorhabditis tropicalis</name>
    <dbReference type="NCBI Taxonomy" id="1561998"/>
    <lineage>
        <taxon>Eukaryota</taxon>
        <taxon>Metazoa</taxon>
        <taxon>Ecdysozoa</taxon>
        <taxon>Nematoda</taxon>
        <taxon>Chromadorea</taxon>
        <taxon>Rhabditida</taxon>
        <taxon>Rhabditina</taxon>
        <taxon>Rhabditomorpha</taxon>
        <taxon>Rhabditoidea</taxon>
        <taxon>Rhabditidae</taxon>
        <taxon>Peloderinae</taxon>
        <taxon>Caenorhabditis</taxon>
    </lineage>
</organism>
<protein>
    <submittedName>
        <fullName evidence="3">Uncharacterized protein</fullName>
    </submittedName>
</protein>
<dbReference type="WBParaSite" id="Csp11.Scaffold629.g14958.t1">
    <property type="protein sequence ID" value="Csp11.Scaffold629.g14958.t1"/>
    <property type="gene ID" value="Csp11.Scaffold629.g14958"/>
</dbReference>
<keyword evidence="1" id="KW-0472">Membrane</keyword>
<evidence type="ECO:0000256" key="1">
    <source>
        <dbReference type="SAM" id="Phobius"/>
    </source>
</evidence>